<keyword evidence="2" id="KW-0521">NADP</keyword>
<evidence type="ECO:0000259" key="4">
    <source>
        <dbReference type="Pfam" id="PF05368"/>
    </source>
</evidence>
<keyword evidence="3" id="KW-0560">Oxidoreductase</keyword>
<reference evidence="5" key="2">
    <citation type="submission" date="2023-05" db="EMBL/GenBank/DDBJ databases">
        <authorList>
            <consortium name="Lawrence Berkeley National Laboratory"/>
            <person name="Steindorff A."/>
            <person name="Hensen N."/>
            <person name="Bonometti L."/>
            <person name="Westerberg I."/>
            <person name="Brannstrom I.O."/>
            <person name="Guillou S."/>
            <person name="Cros-Aarteil S."/>
            <person name="Calhoun S."/>
            <person name="Haridas S."/>
            <person name="Kuo A."/>
            <person name="Mondo S."/>
            <person name="Pangilinan J."/>
            <person name="Riley R."/>
            <person name="Labutti K."/>
            <person name="Andreopoulos B."/>
            <person name="Lipzen A."/>
            <person name="Chen C."/>
            <person name="Yanf M."/>
            <person name="Daum C."/>
            <person name="Ng V."/>
            <person name="Clum A."/>
            <person name="Ohm R."/>
            <person name="Martin F."/>
            <person name="Silar P."/>
            <person name="Natvig D."/>
            <person name="Lalanne C."/>
            <person name="Gautier V."/>
            <person name="Ament-Velasquez S.L."/>
            <person name="Kruys A."/>
            <person name="Hutchinson M.I."/>
            <person name="Powell A.J."/>
            <person name="Barry K."/>
            <person name="Miller A.N."/>
            <person name="Grigoriev I.V."/>
            <person name="Debuchy R."/>
            <person name="Gladieux P."/>
            <person name="Thoren M.H."/>
            <person name="Johannesson H."/>
        </authorList>
    </citation>
    <scope>NUCLEOTIDE SEQUENCE</scope>
    <source>
        <strain evidence="5">PSN293</strain>
    </source>
</reference>
<accession>A0AAN7B8F1</accession>
<comment type="caution">
    <text evidence="5">The sequence shown here is derived from an EMBL/GenBank/DDBJ whole genome shotgun (WGS) entry which is preliminary data.</text>
</comment>
<evidence type="ECO:0000256" key="3">
    <source>
        <dbReference type="ARBA" id="ARBA00023002"/>
    </source>
</evidence>
<evidence type="ECO:0000313" key="6">
    <source>
        <dbReference type="Proteomes" id="UP001301769"/>
    </source>
</evidence>
<dbReference type="Gene3D" id="3.90.25.10">
    <property type="entry name" value="UDP-galactose 4-epimerase, domain 1"/>
    <property type="match status" value="1"/>
</dbReference>
<evidence type="ECO:0000256" key="1">
    <source>
        <dbReference type="ARBA" id="ARBA00006328"/>
    </source>
</evidence>
<dbReference type="Pfam" id="PF05368">
    <property type="entry name" value="NmrA"/>
    <property type="match status" value="1"/>
</dbReference>
<feature type="domain" description="NmrA-like" evidence="4">
    <location>
        <begin position="6"/>
        <end position="271"/>
    </location>
</feature>
<dbReference type="PANTHER" id="PTHR42748">
    <property type="entry name" value="NITROGEN METABOLITE REPRESSION PROTEIN NMRA FAMILY MEMBER"/>
    <property type="match status" value="1"/>
</dbReference>
<evidence type="ECO:0000313" key="5">
    <source>
        <dbReference type="EMBL" id="KAK4213892.1"/>
    </source>
</evidence>
<gene>
    <name evidence="5" type="ORF">QBC37DRAFT_285056</name>
</gene>
<dbReference type="AlphaFoldDB" id="A0AAN7B8F1"/>
<proteinExistence type="inferred from homology"/>
<reference evidence="5" key="1">
    <citation type="journal article" date="2023" name="Mol. Phylogenet. Evol.">
        <title>Genome-scale phylogeny and comparative genomics of the fungal order Sordariales.</title>
        <authorList>
            <person name="Hensen N."/>
            <person name="Bonometti L."/>
            <person name="Westerberg I."/>
            <person name="Brannstrom I.O."/>
            <person name="Guillou S."/>
            <person name="Cros-Aarteil S."/>
            <person name="Calhoun S."/>
            <person name="Haridas S."/>
            <person name="Kuo A."/>
            <person name="Mondo S."/>
            <person name="Pangilinan J."/>
            <person name="Riley R."/>
            <person name="LaButti K."/>
            <person name="Andreopoulos B."/>
            <person name="Lipzen A."/>
            <person name="Chen C."/>
            <person name="Yan M."/>
            <person name="Daum C."/>
            <person name="Ng V."/>
            <person name="Clum A."/>
            <person name="Steindorff A."/>
            <person name="Ohm R.A."/>
            <person name="Martin F."/>
            <person name="Silar P."/>
            <person name="Natvig D.O."/>
            <person name="Lalanne C."/>
            <person name="Gautier V."/>
            <person name="Ament-Velasquez S.L."/>
            <person name="Kruys A."/>
            <person name="Hutchinson M.I."/>
            <person name="Powell A.J."/>
            <person name="Barry K."/>
            <person name="Miller A.N."/>
            <person name="Grigoriev I.V."/>
            <person name="Debuchy R."/>
            <person name="Gladieux P."/>
            <person name="Hiltunen Thoren M."/>
            <person name="Johannesson H."/>
        </authorList>
    </citation>
    <scope>NUCLEOTIDE SEQUENCE</scope>
    <source>
        <strain evidence="5">PSN293</strain>
    </source>
</reference>
<dbReference type="SUPFAM" id="SSF51735">
    <property type="entry name" value="NAD(P)-binding Rossmann-fold domains"/>
    <property type="match status" value="1"/>
</dbReference>
<organism evidence="5 6">
    <name type="scientific">Rhypophila decipiens</name>
    <dbReference type="NCBI Taxonomy" id="261697"/>
    <lineage>
        <taxon>Eukaryota</taxon>
        <taxon>Fungi</taxon>
        <taxon>Dikarya</taxon>
        <taxon>Ascomycota</taxon>
        <taxon>Pezizomycotina</taxon>
        <taxon>Sordariomycetes</taxon>
        <taxon>Sordariomycetidae</taxon>
        <taxon>Sordariales</taxon>
        <taxon>Naviculisporaceae</taxon>
        <taxon>Rhypophila</taxon>
    </lineage>
</organism>
<protein>
    <recommendedName>
        <fullName evidence="4">NmrA-like domain-containing protein</fullName>
    </recommendedName>
</protein>
<name>A0AAN7B8F1_9PEZI</name>
<sequence>MNKNPRVFVLSATGSQGGEVCQQLRQLEWNVHATVRNPDSPSAQALVESGVQVSQGDWDDHQALGKAMTGCDKLFLCLLPSPVDQDLERVRAEAITRIAKDVGISQVVASTTLGVFLHDRNEHVQSGSFMEKHLAAKKGLEDAVEHARFAHWTLLHPALFMANFLEPKVSRAAPSLRDHGFYKTATTPDTRLALVDHQDIARLAVFAFQHPAKLHGQAVGIASELLTPHQIMDELGEAAGRQFKATYLTDEEIAAQGVNSMAWMRHMPEYVAMDEVEKLVPLTKFRDFLEREKDIVAATYPRSE</sequence>
<dbReference type="Gene3D" id="3.40.50.720">
    <property type="entry name" value="NAD(P)-binding Rossmann-like Domain"/>
    <property type="match status" value="1"/>
</dbReference>
<dbReference type="GO" id="GO:0016491">
    <property type="term" value="F:oxidoreductase activity"/>
    <property type="evidence" value="ECO:0007669"/>
    <property type="project" value="UniProtKB-KW"/>
</dbReference>
<dbReference type="InterPro" id="IPR051164">
    <property type="entry name" value="NmrA-like_oxidored"/>
</dbReference>
<dbReference type="Proteomes" id="UP001301769">
    <property type="component" value="Unassembled WGS sequence"/>
</dbReference>
<keyword evidence="6" id="KW-1185">Reference proteome</keyword>
<dbReference type="EMBL" id="MU858102">
    <property type="protein sequence ID" value="KAK4213892.1"/>
    <property type="molecule type" value="Genomic_DNA"/>
</dbReference>
<dbReference type="InterPro" id="IPR036291">
    <property type="entry name" value="NAD(P)-bd_dom_sf"/>
</dbReference>
<dbReference type="InterPro" id="IPR008030">
    <property type="entry name" value="NmrA-like"/>
</dbReference>
<comment type="similarity">
    <text evidence="1">Belongs to the NmrA-type oxidoreductase family.</text>
</comment>
<evidence type="ECO:0000256" key="2">
    <source>
        <dbReference type="ARBA" id="ARBA00022857"/>
    </source>
</evidence>
<dbReference type="PANTHER" id="PTHR42748:SF30">
    <property type="entry name" value="NMRA-LIKE DOMAIN-CONTAINING PROTEIN"/>
    <property type="match status" value="1"/>
</dbReference>
<dbReference type="GO" id="GO:0005634">
    <property type="term" value="C:nucleus"/>
    <property type="evidence" value="ECO:0007669"/>
    <property type="project" value="TreeGrafter"/>
</dbReference>